<dbReference type="GO" id="GO:0140581">
    <property type="term" value="F:P-type monovalent copper transporter activity"/>
    <property type="evidence" value="ECO:0007669"/>
    <property type="project" value="UniProtKB-EC"/>
</dbReference>
<dbReference type="PROSITE" id="PS50846">
    <property type="entry name" value="HMA_2"/>
    <property type="match status" value="1"/>
</dbReference>
<dbReference type="InterPro" id="IPR036163">
    <property type="entry name" value="HMA_dom_sf"/>
</dbReference>
<dbReference type="PROSITE" id="PS01229">
    <property type="entry name" value="COF_2"/>
    <property type="match status" value="1"/>
</dbReference>
<dbReference type="NCBIfam" id="TIGR01511">
    <property type="entry name" value="ATPase-IB1_Cu"/>
    <property type="match status" value="1"/>
</dbReference>
<dbReference type="SUPFAM" id="SSF55008">
    <property type="entry name" value="HMA, heavy metal-associated domain"/>
    <property type="match status" value="1"/>
</dbReference>
<evidence type="ECO:0000313" key="23">
    <source>
        <dbReference type="EMBL" id="ADI02421.1"/>
    </source>
</evidence>
<evidence type="ECO:0000256" key="1">
    <source>
        <dbReference type="ARBA" id="ARBA00004651"/>
    </source>
</evidence>
<evidence type="ECO:0000256" key="20">
    <source>
        <dbReference type="ARBA" id="ARBA00049289"/>
    </source>
</evidence>
<dbReference type="NCBIfam" id="TIGR01525">
    <property type="entry name" value="ATPase-IB_hvy"/>
    <property type="match status" value="1"/>
</dbReference>
<dbReference type="InterPro" id="IPR008250">
    <property type="entry name" value="ATPase_P-typ_transduc_dom_A_sf"/>
</dbReference>
<evidence type="ECO:0000256" key="17">
    <source>
        <dbReference type="ARBA" id="ARBA00023065"/>
    </source>
</evidence>
<evidence type="ECO:0000256" key="13">
    <source>
        <dbReference type="ARBA" id="ARBA00022842"/>
    </source>
</evidence>
<dbReference type="FunFam" id="3.30.70.100:FF:000005">
    <property type="entry name" value="Copper-exporting P-type ATPase A"/>
    <property type="match status" value="1"/>
</dbReference>
<dbReference type="Gene3D" id="3.40.1110.10">
    <property type="entry name" value="Calcium-transporting ATPase, cytoplasmic domain N"/>
    <property type="match status" value="1"/>
</dbReference>
<feature type="transmembrane region" description="Helical" evidence="21">
    <location>
        <begin position="122"/>
        <end position="141"/>
    </location>
</feature>
<evidence type="ECO:0000256" key="19">
    <source>
        <dbReference type="ARBA" id="ARBA00029719"/>
    </source>
</evidence>
<dbReference type="AlphaFoldDB" id="D7CNY6"/>
<keyword evidence="5" id="KW-0813">Transport</keyword>
<dbReference type="Gene3D" id="3.30.70.100">
    <property type="match status" value="1"/>
</dbReference>
<dbReference type="RefSeq" id="WP_013175823.1">
    <property type="nucleotide sequence ID" value="NC_014220.1"/>
</dbReference>
<dbReference type="Pfam" id="PF00403">
    <property type="entry name" value="HMA"/>
    <property type="match status" value="1"/>
</dbReference>
<feature type="domain" description="HMA" evidence="22">
    <location>
        <begin position="2"/>
        <end position="68"/>
    </location>
</feature>
<evidence type="ECO:0000256" key="14">
    <source>
        <dbReference type="ARBA" id="ARBA00022967"/>
    </source>
</evidence>
<keyword evidence="9 21" id="KW-0479">Metal-binding</keyword>
<evidence type="ECO:0000259" key="22">
    <source>
        <dbReference type="PROSITE" id="PS50846"/>
    </source>
</evidence>
<proteinExistence type="inferred from homology"/>
<evidence type="ECO:0000256" key="9">
    <source>
        <dbReference type="ARBA" id="ARBA00022723"/>
    </source>
</evidence>
<protein>
    <recommendedName>
        <fullName evidence="4">Copper-exporting P-type ATPase</fullName>
        <ecNumber evidence="3">7.2.2.8</ecNumber>
    </recommendedName>
    <alternativeName>
        <fullName evidence="19">Copper-exporting P-type ATPase A</fullName>
    </alternativeName>
</protein>
<evidence type="ECO:0000256" key="16">
    <source>
        <dbReference type="ARBA" id="ARBA00023008"/>
    </source>
</evidence>
<dbReference type="PRINTS" id="PR00119">
    <property type="entry name" value="CATATPASE"/>
</dbReference>
<dbReference type="SFLD" id="SFLDS00003">
    <property type="entry name" value="Haloacid_Dehalogenase"/>
    <property type="match status" value="1"/>
</dbReference>
<keyword evidence="16" id="KW-0186">Copper</keyword>
<keyword evidence="14" id="KW-1278">Translocase</keyword>
<feature type="transmembrane region" description="Helical" evidence="21">
    <location>
        <begin position="153"/>
        <end position="176"/>
    </location>
</feature>
<dbReference type="PROSITE" id="PS01047">
    <property type="entry name" value="HMA_1"/>
    <property type="match status" value="1"/>
</dbReference>
<dbReference type="InterPro" id="IPR023298">
    <property type="entry name" value="ATPase_P-typ_TM_dom_sf"/>
</dbReference>
<dbReference type="GO" id="GO:0005886">
    <property type="term" value="C:plasma membrane"/>
    <property type="evidence" value="ECO:0007669"/>
    <property type="project" value="UniProtKB-SubCell"/>
</dbReference>
<dbReference type="PANTHER" id="PTHR43520:SF8">
    <property type="entry name" value="P-TYPE CU(+) TRANSPORTER"/>
    <property type="match status" value="1"/>
</dbReference>
<evidence type="ECO:0000256" key="3">
    <source>
        <dbReference type="ARBA" id="ARBA00012517"/>
    </source>
</evidence>
<dbReference type="NCBIfam" id="TIGR01494">
    <property type="entry name" value="ATPase_P-type"/>
    <property type="match status" value="1"/>
</dbReference>
<dbReference type="InterPro" id="IPR017969">
    <property type="entry name" value="Heavy-metal-associated_CS"/>
</dbReference>
<dbReference type="InterPro" id="IPR006121">
    <property type="entry name" value="HMA_dom"/>
</dbReference>
<comment type="subcellular location">
    <subcellularLocation>
        <location evidence="1">Cell membrane</location>
        <topology evidence="1">Multi-pass membrane protein</topology>
    </subcellularLocation>
</comment>
<keyword evidence="15 21" id="KW-1133">Transmembrane helix</keyword>
<dbReference type="InterPro" id="IPR059000">
    <property type="entry name" value="ATPase_P-type_domA"/>
</dbReference>
<dbReference type="Gene3D" id="2.70.150.10">
    <property type="entry name" value="Calcium-transporting ATPase, cytoplasmic transduction domain A"/>
    <property type="match status" value="1"/>
</dbReference>
<dbReference type="InterPro" id="IPR044492">
    <property type="entry name" value="P_typ_ATPase_HD_dom"/>
</dbReference>
<feature type="transmembrane region" description="Helical" evidence="21">
    <location>
        <begin position="182"/>
        <end position="200"/>
    </location>
</feature>
<feature type="transmembrane region" description="Helical" evidence="21">
    <location>
        <begin position="334"/>
        <end position="356"/>
    </location>
</feature>
<evidence type="ECO:0000256" key="11">
    <source>
        <dbReference type="ARBA" id="ARBA00022796"/>
    </source>
</evidence>
<keyword evidence="12 21" id="KW-0067">ATP-binding</keyword>
<dbReference type="InterPro" id="IPR018303">
    <property type="entry name" value="ATPase_P-typ_P_site"/>
</dbReference>
<keyword evidence="23" id="KW-0378">Hydrolase</keyword>
<dbReference type="FunFam" id="2.70.150.10:FF:000002">
    <property type="entry name" value="Copper-transporting ATPase 1, putative"/>
    <property type="match status" value="1"/>
</dbReference>
<keyword evidence="17" id="KW-0406">Ion transport</keyword>
<keyword evidence="6 21" id="KW-1003">Cell membrane</keyword>
<dbReference type="HOGENOM" id="CLU_001771_0_3_9"/>
<dbReference type="PRINTS" id="PR00943">
    <property type="entry name" value="CUATPASE"/>
</dbReference>
<feature type="transmembrane region" description="Helical" evidence="21">
    <location>
        <begin position="684"/>
        <end position="703"/>
    </location>
</feature>
<dbReference type="OrthoDB" id="9813266at2"/>
<keyword evidence="7" id="KW-0597">Phosphoprotein</keyword>
<dbReference type="SUPFAM" id="SSF81665">
    <property type="entry name" value="Calcium ATPase, transmembrane domain M"/>
    <property type="match status" value="1"/>
</dbReference>
<dbReference type="PROSITE" id="PS00154">
    <property type="entry name" value="ATPASE_E1_E2"/>
    <property type="match status" value="1"/>
</dbReference>
<accession>D7CNY6</accession>
<keyword evidence="8 21" id="KW-0812">Transmembrane</keyword>
<dbReference type="CDD" id="cd00371">
    <property type="entry name" value="HMA"/>
    <property type="match status" value="1"/>
</dbReference>
<dbReference type="CDD" id="cd02094">
    <property type="entry name" value="P-type_ATPase_Cu-like"/>
    <property type="match status" value="1"/>
</dbReference>
<comment type="similarity">
    <text evidence="2 21">Belongs to the cation transport ATPase (P-type) (TC 3.A.3) family. Type IB subfamily.</text>
</comment>
<evidence type="ECO:0000256" key="8">
    <source>
        <dbReference type="ARBA" id="ARBA00022692"/>
    </source>
</evidence>
<dbReference type="eggNOG" id="COG2217">
    <property type="taxonomic scope" value="Bacteria"/>
</dbReference>
<dbReference type="Gene3D" id="3.40.50.1000">
    <property type="entry name" value="HAD superfamily/HAD-like"/>
    <property type="match status" value="1"/>
</dbReference>
<dbReference type="Pfam" id="PF00702">
    <property type="entry name" value="Hydrolase"/>
    <property type="match status" value="1"/>
</dbReference>
<dbReference type="InterPro" id="IPR023214">
    <property type="entry name" value="HAD_sf"/>
</dbReference>
<evidence type="ECO:0000256" key="18">
    <source>
        <dbReference type="ARBA" id="ARBA00023136"/>
    </source>
</evidence>
<evidence type="ECO:0000256" key="2">
    <source>
        <dbReference type="ARBA" id="ARBA00006024"/>
    </source>
</evidence>
<dbReference type="EMBL" id="CP002048">
    <property type="protein sequence ID" value="ADI02421.1"/>
    <property type="molecule type" value="Genomic_DNA"/>
</dbReference>
<dbReference type="Proteomes" id="UP000000378">
    <property type="component" value="Chromosome"/>
</dbReference>
<dbReference type="SFLD" id="SFLDG00002">
    <property type="entry name" value="C1.7:_P-type_atpase_like"/>
    <property type="match status" value="1"/>
</dbReference>
<dbReference type="SUPFAM" id="SSF56784">
    <property type="entry name" value="HAD-like"/>
    <property type="match status" value="1"/>
</dbReference>
<evidence type="ECO:0000256" key="21">
    <source>
        <dbReference type="RuleBase" id="RU362081"/>
    </source>
</evidence>
<keyword evidence="13" id="KW-0460">Magnesium</keyword>
<sequence length="732" mass="78062">MDRVTFKVKGMSCAACAARIEKGLARLPGVSEARVNLATEEAWVEFEPSQVDFEDIVKRVEKLGYSVSASNKGATYLAADDESELEEYKRRLVFAAVLSLPFLVIMAGHLLGLRLPGLLTSWLTQAVLATPIQFGAGFPFYRGAYLALRGRAANMDVLVALGTSTAYLYSLVSSWLIPGSHVYFEVSALLITLVLLGKYLERRAKGRTSEAISKLASLQPNMARVIRDGREIEVPVAGLKAGDVAVVRPGERIPADGVVIEGYSTVNESMLTGESVPVDKQVGDTVVGGTVNEFGHLRVQVVHAGEDTVLARIIRAVKEAQASKAPIQRLADVVAGYFVPVVITIAVVTFAGWFWWGDPGNLEHALVNATAVLVIACPCAMGLATPTSIMVGTGKAAEMGILIRGGEPLERASKVDTIVLDKTGTVTKGVLQVTDIEMVPEVGIEEKTLLGMAAALEVMSEHPVAQAIASAVIERTKQTLASDIRDFVAVPGKGVVAKVDGKTVMIGTSRFLAEAEVDILQLGETLERLQAEGKTTAVVAIEGIASAVFGIADTIKEHSSEAVQRLKDMGIEVWMITGDSRRTAESVAEQVGIEREKVLPEVLPEEKAREVRRLQAQGRRVAFVGDGINDAPALASADVGIAMGTGTDIAMEAADITLVKGDLCGCPRALVLSRATMRNIKQNLFWAFIYNLIGIPVAAFGFLNPVFAGGAMALSSVSVVTNALRLKRVKVY</sequence>
<evidence type="ECO:0000313" key="24">
    <source>
        <dbReference type="Proteomes" id="UP000000378"/>
    </source>
</evidence>
<dbReference type="Pfam" id="PF00122">
    <property type="entry name" value="E1-E2_ATPase"/>
    <property type="match status" value="1"/>
</dbReference>
<name>D7CNY6_SYNLT</name>
<dbReference type="InterPro" id="IPR001757">
    <property type="entry name" value="P_typ_ATPase"/>
</dbReference>
<dbReference type="GO" id="GO:0055070">
    <property type="term" value="P:copper ion homeostasis"/>
    <property type="evidence" value="ECO:0007669"/>
    <property type="project" value="TreeGrafter"/>
</dbReference>
<dbReference type="GO" id="GO:0043682">
    <property type="term" value="F:P-type divalent copper transporter activity"/>
    <property type="evidence" value="ECO:0007669"/>
    <property type="project" value="TreeGrafter"/>
</dbReference>
<dbReference type="EC" id="7.2.2.8" evidence="3"/>
<organism evidence="23 24">
    <name type="scientific">Syntrophothermus lipocalidus (strain DSM 12680 / TGB-C1)</name>
    <dbReference type="NCBI Taxonomy" id="643648"/>
    <lineage>
        <taxon>Bacteria</taxon>
        <taxon>Bacillati</taxon>
        <taxon>Bacillota</taxon>
        <taxon>Clostridia</taxon>
        <taxon>Eubacteriales</taxon>
        <taxon>Syntrophomonadaceae</taxon>
        <taxon>Syntrophothermus</taxon>
    </lineage>
</organism>
<evidence type="ECO:0000256" key="6">
    <source>
        <dbReference type="ARBA" id="ARBA00022475"/>
    </source>
</evidence>
<feature type="transmembrane region" description="Helical" evidence="21">
    <location>
        <begin position="368"/>
        <end position="391"/>
    </location>
</feature>
<keyword evidence="24" id="KW-1185">Reference proteome</keyword>
<comment type="catalytic activity">
    <reaction evidence="20">
        <text>Cu(+)(in) + ATP + H2O = Cu(+)(out) + ADP + phosphate + H(+)</text>
        <dbReference type="Rhea" id="RHEA:25792"/>
        <dbReference type="ChEBI" id="CHEBI:15377"/>
        <dbReference type="ChEBI" id="CHEBI:15378"/>
        <dbReference type="ChEBI" id="CHEBI:30616"/>
        <dbReference type="ChEBI" id="CHEBI:43474"/>
        <dbReference type="ChEBI" id="CHEBI:49552"/>
        <dbReference type="ChEBI" id="CHEBI:456216"/>
        <dbReference type="EC" id="7.2.2.8"/>
    </reaction>
</comment>
<dbReference type="FunFam" id="3.40.50.1000:FF:000144">
    <property type="entry name" value="copper-transporting ATPase 1 isoform X2"/>
    <property type="match status" value="1"/>
</dbReference>
<reference evidence="23 24" key="2">
    <citation type="journal article" date="2010" name="Stand. Genomic Sci.">
        <title>Complete genome sequence of Syntrophothermus lipocalidus type strain (TGB-C1).</title>
        <authorList>
            <person name="Djao O.D."/>
            <person name="Zhang X."/>
            <person name="Lucas S."/>
            <person name="Lapidus A."/>
            <person name="Del Rio T.G."/>
            <person name="Nolan M."/>
            <person name="Tice H."/>
            <person name="Cheng J.F."/>
            <person name="Han C."/>
            <person name="Tapia R."/>
            <person name="Goodwin L."/>
            <person name="Pitluck S."/>
            <person name="Liolios K."/>
            <person name="Ivanova N."/>
            <person name="Mavromatis K."/>
            <person name="Mikhailova N."/>
            <person name="Ovchinnikova G."/>
            <person name="Pati A."/>
            <person name="Brambilla E."/>
            <person name="Chen A."/>
            <person name="Palaniappan K."/>
            <person name="Land M."/>
            <person name="Hauser L."/>
            <person name="Chang Y.J."/>
            <person name="Jeffries C.D."/>
            <person name="Rohde M."/>
            <person name="Sikorski J."/>
            <person name="Spring S."/>
            <person name="Goker M."/>
            <person name="Detter J.C."/>
            <person name="Woyke T."/>
            <person name="Bristow J."/>
            <person name="Eisen J.A."/>
            <person name="Markowitz V."/>
            <person name="Hugenholtz P."/>
            <person name="Kyrpides N.C."/>
            <person name="Klenk H.P."/>
        </authorList>
    </citation>
    <scope>NUCLEOTIDE SEQUENCE [LARGE SCALE GENOMIC DNA]</scope>
    <source>
        <strain evidence="24">DSM 12680 / TGB-C1</strain>
    </source>
</reference>
<keyword evidence="18 21" id="KW-0472">Membrane</keyword>
<dbReference type="KEGG" id="slp:Slip_1662"/>
<evidence type="ECO:0000256" key="7">
    <source>
        <dbReference type="ARBA" id="ARBA00022553"/>
    </source>
</evidence>
<evidence type="ECO:0000256" key="10">
    <source>
        <dbReference type="ARBA" id="ARBA00022741"/>
    </source>
</evidence>
<feature type="transmembrane region" description="Helical" evidence="21">
    <location>
        <begin position="92"/>
        <end position="110"/>
    </location>
</feature>
<gene>
    <name evidence="23" type="ordered locus">Slip_1662</name>
</gene>
<dbReference type="InterPro" id="IPR023299">
    <property type="entry name" value="ATPase_P-typ_cyto_dom_N"/>
</dbReference>
<dbReference type="SFLD" id="SFLDF00027">
    <property type="entry name" value="p-type_atpase"/>
    <property type="match status" value="1"/>
</dbReference>
<dbReference type="InterPro" id="IPR036412">
    <property type="entry name" value="HAD-like_sf"/>
</dbReference>
<dbReference type="GO" id="GO:0005524">
    <property type="term" value="F:ATP binding"/>
    <property type="evidence" value="ECO:0007669"/>
    <property type="project" value="UniProtKB-UniRule"/>
</dbReference>
<dbReference type="InterPro" id="IPR027256">
    <property type="entry name" value="P-typ_ATPase_IB"/>
</dbReference>
<evidence type="ECO:0000256" key="4">
    <source>
        <dbReference type="ARBA" id="ARBA00015102"/>
    </source>
</evidence>
<keyword evidence="10 21" id="KW-0547">Nucleotide-binding</keyword>
<reference evidence="24" key="1">
    <citation type="journal article" date="2010" name="Stand. Genomic Sci.">
        <title>Complete genome sequence of Syntrophothermus lipocalidus type strain (TGB-C1T).</title>
        <authorList>
            <consortium name="US DOE Joint Genome Institute (JGI-PGF)"/>
            <person name="Djao O."/>
            <person name="Zhang X."/>
            <person name="Lucas S."/>
            <person name="Lapidus A."/>
            <person name="Glavina Del Rio T."/>
            <person name="Nolan M."/>
            <person name="Tice H."/>
            <person name="Cheng J."/>
            <person name="Han C."/>
            <person name="Tapia R."/>
            <person name="Goodwin L."/>
            <person name="Pitluck S."/>
            <person name="Liolios K."/>
            <person name="Ivanova N."/>
            <person name="Mavromatis K."/>
            <person name="Mikhailova N."/>
            <person name="Ovchinnikova G."/>
            <person name="Pati A."/>
            <person name="Brambilla E."/>
            <person name="Chen A."/>
            <person name="Palaniappan K."/>
            <person name="Land M."/>
            <person name="Hauser L."/>
            <person name="Chang Y."/>
            <person name="Jeffries C."/>
            <person name="Rohde M."/>
            <person name="Sikorski J."/>
            <person name="Spring S."/>
            <person name="Goker M."/>
            <person name="Detter J."/>
            <person name="Woyke T."/>
            <person name="Bristow J."/>
            <person name="Eisen J."/>
            <person name="Markowitz V."/>
            <person name="Hugenholtz P."/>
            <person name="Kyrpides N."/>
            <person name="Klenk H."/>
        </authorList>
    </citation>
    <scope>NUCLEOTIDE SEQUENCE [LARGE SCALE GENOMIC DNA]</scope>
    <source>
        <strain evidence="24">DSM 12680 / TGB-C1</strain>
    </source>
</reference>
<evidence type="ECO:0000256" key="5">
    <source>
        <dbReference type="ARBA" id="ARBA00022448"/>
    </source>
</evidence>
<keyword evidence="11" id="KW-0187">Copper transport</keyword>
<dbReference type="GO" id="GO:0005507">
    <property type="term" value="F:copper ion binding"/>
    <property type="evidence" value="ECO:0007669"/>
    <property type="project" value="TreeGrafter"/>
</dbReference>
<dbReference type="PANTHER" id="PTHR43520">
    <property type="entry name" value="ATP7, ISOFORM B"/>
    <property type="match status" value="1"/>
</dbReference>
<evidence type="ECO:0000256" key="15">
    <source>
        <dbReference type="ARBA" id="ARBA00022989"/>
    </source>
</evidence>
<evidence type="ECO:0000256" key="12">
    <source>
        <dbReference type="ARBA" id="ARBA00022840"/>
    </source>
</evidence>
<dbReference type="GO" id="GO:0016887">
    <property type="term" value="F:ATP hydrolysis activity"/>
    <property type="evidence" value="ECO:0007669"/>
    <property type="project" value="InterPro"/>
</dbReference>
<dbReference type="SUPFAM" id="SSF81653">
    <property type="entry name" value="Calcium ATPase, transduction domain A"/>
    <property type="match status" value="1"/>
</dbReference>
<dbReference type="STRING" id="643648.Slip_1662"/>
<feature type="transmembrane region" description="Helical" evidence="21">
    <location>
        <begin position="709"/>
        <end position="726"/>
    </location>
</feature>